<dbReference type="HOGENOM" id="CLU_092522_1_1_9"/>
<dbReference type="PANTHER" id="PTHR43466:SF1">
    <property type="entry name" value="2-OXO-4-HYDROXY-4-CARBOXY-5-UREIDOIMIDAZOLINE DECARBOXYLASE-RELATED"/>
    <property type="match status" value="1"/>
</dbReference>
<dbReference type="InterPro" id="IPR036778">
    <property type="entry name" value="OHCU_decarboxylase_sf"/>
</dbReference>
<keyword evidence="4" id="KW-0659">Purine metabolism</keyword>
<comment type="pathway">
    <text evidence="2">Purine metabolism; urate degradation; (S)-allantoin from urate: step 3/3.</text>
</comment>
<reference evidence="8 9" key="1">
    <citation type="journal article" date="2015" name="J. Biotechnol.">
        <title>Complete genome sequence of Paenibacillus beijingensis 7188(T) (=DSM 24997(T)), a novel rhizobacterium from jujube garden soil.</title>
        <authorList>
            <person name="Kwak Y."/>
            <person name="Shin J.H."/>
        </authorList>
    </citation>
    <scope>NUCLEOTIDE SEQUENCE [LARGE SCALE GENOMIC DNA]</scope>
    <source>
        <strain evidence="8 9">DSM 24997</strain>
    </source>
</reference>
<dbReference type="STRING" id="1126833.VN24_14765"/>
<dbReference type="InterPro" id="IPR018020">
    <property type="entry name" value="OHCU_decarboxylase"/>
</dbReference>
<protein>
    <recommendedName>
        <fullName evidence="3">2-oxo-4-hydroxy-4-carboxy-5-ureidoimidazoline decarboxylase</fullName>
        <ecNumber evidence="3">4.1.1.97</ecNumber>
    </recommendedName>
</protein>
<feature type="domain" description="Oxo-4-hydroxy-4-carboxy-5-ureidoimidazoline decarboxylase" evidence="7">
    <location>
        <begin position="7"/>
        <end position="159"/>
    </location>
</feature>
<dbReference type="EMBL" id="CP011058">
    <property type="protein sequence ID" value="AJY77754.1"/>
    <property type="molecule type" value="Genomic_DNA"/>
</dbReference>
<evidence type="ECO:0000256" key="3">
    <source>
        <dbReference type="ARBA" id="ARBA00012257"/>
    </source>
</evidence>
<keyword evidence="5" id="KW-0210">Decarboxylase</keyword>
<dbReference type="GO" id="GO:0000255">
    <property type="term" value="P:allantoin metabolic process"/>
    <property type="evidence" value="ECO:0007669"/>
    <property type="project" value="InterPro"/>
</dbReference>
<evidence type="ECO:0000256" key="5">
    <source>
        <dbReference type="ARBA" id="ARBA00022793"/>
    </source>
</evidence>
<dbReference type="Gene3D" id="1.10.3330.10">
    <property type="entry name" value="Oxo-4-hydroxy-4-carboxy-5-ureidoimidazoline decarboxylase"/>
    <property type="match status" value="1"/>
</dbReference>
<gene>
    <name evidence="8" type="ORF">VN24_14765</name>
</gene>
<reference evidence="9" key="2">
    <citation type="submission" date="2015-03" db="EMBL/GenBank/DDBJ databases">
        <title>Genome sequence of Paenibacillus beijingensis strain DSM 24997T.</title>
        <authorList>
            <person name="Kwak Y."/>
            <person name="Shin J.-H."/>
        </authorList>
    </citation>
    <scope>NUCLEOTIDE SEQUENCE [LARGE SCALE GENOMIC DNA]</scope>
    <source>
        <strain evidence="9">DSM 24997</strain>
    </source>
</reference>
<evidence type="ECO:0000256" key="2">
    <source>
        <dbReference type="ARBA" id="ARBA00004754"/>
    </source>
</evidence>
<dbReference type="PATRIC" id="fig|1126833.4.peg.3233"/>
<sequence length="164" mass="18334">MTLKQLNEMSKEQFAEALGSIFEHSPWVAEAAHGSGPFASVEELHSRMVEAAKNAPEEKVLALLRSHPDLATRLAMTDYSVSEQKGAGLDQLSPEEFETFSSLNREYVGKFGFPFILAVRGKNKDDILASLRQRIHYDRAQEWNEALAQIARITGFRLADLVQA</sequence>
<dbReference type="GO" id="GO:0051997">
    <property type="term" value="F:2-oxo-4-hydroxy-4-carboxy-5-ureidoimidazoline decarboxylase activity"/>
    <property type="evidence" value="ECO:0007669"/>
    <property type="project" value="UniProtKB-EC"/>
</dbReference>
<accession>A0A0D5NR10</accession>
<dbReference type="InterPro" id="IPR017580">
    <property type="entry name" value="OHCU_decarboxylase-1"/>
</dbReference>
<evidence type="ECO:0000256" key="4">
    <source>
        <dbReference type="ARBA" id="ARBA00022631"/>
    </source>
</evidence>
<dbReference type="Pfam" id="PF09349">
    <property type="entry name" value="OHCU_decarbox"/>
    <property type="match status" value="1"/>
</dbReference>
<organism evidence="8 9">
    <name type="scientific">Paenibacillus beijingensis</name>
    <dbReference type="NCBI Taxonomy" id="1126833"/>
    <lineage>
        <taxon>Bacteria</taxon>
        <taxon>Bacillati</taxon>
        <taxon>Bacillota</taxon>
        <taxon>Bacilli</taxon>
        <taxon>Bacillales</taxon>
        <taxon>Paenibacillaceae</taxon>
        <taxon>Paenibacillus</taxon>
    </lineage>
</organism>
<dbReference type="UniPathway" id="UPA00394">
    <property type="reaction ID" value="UER00652"/>
</dbReference>
<name>A0A0D5NR10_9BACL</name>
<evidence type="ECO:0000313" key="9">
    <source>
        <dbReference type="Proteomes" id="UP000032633"/>
    </source>
</evidence>
<evidence type="ECO:0000256" key="1">
    <source>
        <dbReference type="ARBA" id="ARBA00001163"/>
    </source>
</evidence>
<dbReference type="GO" id="GO:0006144">
    <property type="term" value="P:purine nucleobase metabolic process"/>
    <property type="evidence" value="ECO:0007669"/>
    <property type="project" value="UniProtKB-KW"/>
</dbReference>
<dbReference type="EC" id="4.1.1.97" evidence="3"/>
<keyword evidence="6" id="KW-0456">Lyase</keyword>
<dbReference type="PANTHER" id="PTHR43466">
    <property type="entry name" value="2-OXO-4-HYDROXY-4-CARBOXY-5-UREIDOIMIDAZOLINE DECARBOXYLASE-RELATED"/>
    <property type="match status" value="1"/>
</dbReference>
<dbReference type="NCBIfam" id="TIGR03164">
    <property type="entry name" value="UHCUDC"/>
    <property type="match status" value="1"/>
</dbReference>
<dbReference type="Proteomes" id="UP000032633">
    <property type="component" value="Chromosome"/>
</dbReference>
<proteinExistence type="predicted"/>
<evidence type="ECO:0000256" key="6">
    <source>
        <dbReference type="ARBA" id="ARBA00023239"/>
    </source>
</evidence>
<dbReference type="GO" id="GO:0019628">
    <property type="term" value="P:urate catabolic process"/>
    <property type="evidence" value="ECO:0007669"/>
    <property type="project" value="UniProtKB-UniPathway"/>
</dbReference>
<dbReference type="AlphaFoldDB" id="A0A0D5NR10"/>
<evidence type="ECO:0000313" key="8">
    <source>
        <dbReference type="EMBL" id="AJY77754.1"/>
    </source>
</evidence>
<evidence type="ECO:0000259" key="7">
    <source>
        <dbReference type="Pfam" id="PF09349"/>
    </source>
</evidence>
<dbReference type="KEGG" id="pbj:VN24_14765"/>
<comment type="catalytic activity">
    <reaction evidence="1">
        <text>5-hydroxy-2-oxo-4-ureido-2,5-dihydro-1H-imidazole-5-carboxylate + H(+) = (S)-allantoin + CO2</text>
        <dbReference type="Rhea" id="RHEA:26301"/>
        <dbReference type="ChEBI" id="CHEBI:15378"/>
        <dbReference type="ChEBI" id="CHEBI:15678"/>
        <dbReference type="ChEBI" id="CHEBI:16526"/>
        <dbReference type="ChEBI" id="CHEBI:58639"/>
        <dbReference type="EC" id="4.1.1.97"/>
    </reaction>
</comment>
<dbReference type="OrthoDB" id="9800909at2"/>
<keyword evidence="9" id="KW-1185">Reference proteome</keyword>
<dbReference type="SUPFAM" id="SSF158694">
    <property type="entry name" value="UraD-Like"/>
    <property type="match status" value="1"/>
</dbReference>